<comment type="caution">
    <text evidence="5">The sequence shown here is derived from an EMBL/GenBank/DDBJ whole genome shotgun (WGS) entry which is preliminary data.</text>
</comment>
<evidence type="ECO:0000256" key="1">
    <source>
        <dbReference type="ARBA" id="ARBA00022741"/>
    </source>
</evidence>
<name>A0A9X3D8E2_9ACTN</name>
<keyword evidence="2" id="KW-0378">Hydrolase</keyword>
<evidence type="ECO:0000313" key="5">
    <source>
        <dbReference type="EMBL" id="MCX2967085.1"/>
    </source>
</evidence>
<dbReference type="AlphaFoldDB" id="A0A9X3D8E2"/>
<protein>
    <submittedName>
        <fullName evidence="5">Carboxyltransferase domain-containing protein</fullName>
    </submittedName>
</protein>
<organism evidence="5 6">
    <name type="scientific">Gordonia aquimaris</name>
    <dbReference type="NCBI Taxonomy" id="2984863"/>
    <lineage>
        <taxon>Bacteria</taxon>
        <taxon>Bacillati</taxon>
        <taxon>Actinomycetota</taxon>
        <taxon>Actinomycetes</taxon>
        <taxon>Mycobacteriales</taxon>
        <taxon>Gordoniaceae</taxon>
        <taxon>Gordonia</taxon>
    </lineage>
</organism>
<dbReference type="Proteomes" id="UP001143347">
    <property type="component" value="Unassembled WGS sequence"/>
</dbReference>
<evidence type="ECO:0000256" key="3">
    <source>
        <dbReference type="ARBA" id="ARBA00022840"/>
    </source>
</evidence>
<evidence type="ECO:0000259" key="4">
    <source>
        <dbReference type="SMART" id="SM00796"/>
    </source>
</evidence>
<keyword evidence="3" id="KW-0067">ATP-binding</keyword>
<dbReference type="InterPro" id="IPR029000">
    <property type="entry name" value="Cyclophilin-like_dom_sf"/>
</dbReference>
<dbReference type="InterPro" id="IPR010016">
    <property type="entry name" value="PxpB"/>
</dbReference>
<keyword evidence="1" id="KW-0547">Nucleotide-binding</keyword>
<sequence>MRELPAGHDAVMLDFSGHPAPTEAVARATAALHAARTAGTLLIADVVPSAQTVLVQADRGNGIDTLGVHRALRTGDASVATAGGADDELRIPVVYDGPDLADVARLLDVDIPRVVELHTNTLWQVQFMGFAPGFGYLIPHDEHDHPLCTVGRRSESRTRVPRGAVAIAAGYSAVYPRVSPGGWQLLGATSMTMWDEAAVPPARLRPGSLVRFVADE</sequence>
<dbReference type="Gene3D" id="2.40.100.10">
    <property type="entry name" value="Cyclophilin-like"/>
    <property type="match status" value="1"/>
</dbReference>
<dbReference type="Pfam" id="PF02682">
    <property type="entry name" value="CT_C_D"/>
    <property type="match status" value="1"/>
</dbReference>
<accession>A0A9X3D8E2</accession>
<dbReference type="PANTHER" id="PTHR34698:SF2">
    <property type="entry name" value="5-OXOPROLINASE SUBUNIT B"/>
    <property type="match status" value="1"/>
</dbReference>
<evidence type="ECO:0000256" key="2">
    <source>
        <dbReference type="ARBA" id="ARBA00022801"/>
    </source>
</evidence>
<dbReference type="EMBL" id="JAPKFM010000041">
    <property type="protein sequence ID" value="MCX2967085.1"/>
    <property type="molecule type" value="Genomic_DNA"/>
</dbReference>
<dbReference type="SMART" id="SM00796">
    <property type="entry name" value="AHS1"/>
    <property type="match status" value="1"/>
</dbReference>
<keyword evidence="6" id="KW-1185">Reference proteome</keyword>
<dbReference type="Gene3D" id="3.30.1360.40">
    <property type="match status" value="1"/>
</dbReference>
<gene>
    <name evidence="5" type="ORF">OSB52_23735</name>
</gene>
<dbReference type="PANTHER" id="PTHR34698">
    <property type="entry name" value="5-OXOPROLINASE SUBUNIT B"/>
    <property type="match status" value="1"/>
</dbReference>
<dbReference type="InterPro" id="IPR003833">
    <property type="entry name" value="CT_C_D"/>
</dbReference>
<reference evidence="5" key="1">
    <citation type="submission" date="2022-10" db="EMBL/GenBank/DDBJ databases">
        <title>WGS of marine actinomycetes from Thailand.</title>
        <authorList>
            <person name="Thawai C."/>
        </authorList>
    </citation>
    <scope>NUCLEOTIDE SEQUENCE</scope>
    <source>
        <strain evidence="5">SW21</strain>
    </source>
</reference>
<proteinExistence type="predicted"/>
<evidence type="ECO:0000313" key="6">
    <source>
        <dbReference type="Proteomes" id="UP001143347"/>
    </source>
</evidence>
<dbReference type="GO" id="GO:0016787">
    <property type="term" value="F:hydrolase activity"/>
    <property type="evidence" value="ECO:0007669"/>
    <property type="project" value="UniProtKB-KW"/>
</dbReference>
<dbReference type="SUPFAM" id="SSF50891">
    <property type="entry name" value="Cyclophilin-like"/>
    <property type="match status" value="1"/>
</dbReference>
<dbReference type="RefSeq" id="WP_266063763.1">
    <property type="nucleotide sequence ID" value="NZ_JAPKFM010000041.1"/>
</dbReference>
<feature type="domain" description="Carboxyltransferase" evidence="4">
    <location>
        <begin position="1"/>
        <end position="204"/>
    </location>
</feature>
<dbReference type="GO" id="GO:0005524">
    <property type="term" value="F:ATP binding"/>
    <property type="evidence" value="ECO:0007669"/>
    <property type="project" value="UniProtKB-KW"/>
</dbReference>